<evidence type="ECO:0000256" key="1">
    <source>
        <dbReference type="ARBA" id="ARBA00022676"/>
    </source>
</evidence>
<dbReference type="PANTHER" id="PTHR10515:SF0">
    <property type="entry name" value="THYMIDINE PHOSPHORYLASE"/>
    <property type="match status" value="1"/>
</dbReference>
<evidence type="ECO:0000256" key="3">
    <source>
        <dbReference type="ARBA" id="ARBA00048550"/>
    </source>
</evidence>
<dbReference type="PANTHER" id="PTHR10515">
    <property type="entry name" value="THYMIDINE PHOSPHORYLASE"/>
    <property type="match status" value="1"/>
</dbReference>
<dbReference type="NCBIfam" id="NF003338">
    <property type="entry name" value="PRK04350.1"/>
    <property type="match status" value="1"/>
</dbReference>
<comment type="caution">
    <text evidence="6">The sequence shown here is derived from an EMBL/GenBank/DDBJ whole genome shotgun (WGS) entry which is preliminary data.</text>
</comment>
<keyword evidence="2 4" id="KW-0808">Transferase</keyword>
<dbReference type="GO" id="GO:0004645">
    <property type="term" value="F:1,4-alpha-oligoglucan phosphorylase activity"/>
    <property type="evidence" value="ECO:0007669"/>
    <property type="project" value="InterPro"/>
</dbReference>
<evidence type="ECO:0000256" key="2">
    <source>
        <dbReference type="ARBA" id="ARBA00022679"/>
    </source>
</evidence>
<dbReference type="Pfam" id="PF07831">
    <property type="entry name" value="PYNP_C"/>
    <property type="match status" value="1"/>
</dbReference>
<dbReference type="InterPro" id="IPR000053">
    <property type="entry name" value="Thymidine/pyrmidine_PPase"/>
</dbReference>
<dbReference type="InterPro" id="IPR036320">
    <property type="entry name" value="Glycosyl_Trfase_fam3_N_dom_sf"/>
</dbReference>
<dbReference type="Gene3D" id="3.90.1170.30">
    <property type="entry name" value="Pyrimidine nucleoside phosphorylase-like, C-terminal domain"/>
    <property type="match status" value="1"/>
</dbReference>
<dbReference type="InterPro" id="IPR013466">
    <property type="entry name" value="Thymidine/AMP_Pase"/>
</dbReference>
<gene>
    <name evidence="6" type="ORF">L485_09015</name>
</gene>
<dbReference type="HAMAP" id="MF_00703">
    <property type="entry name" value="Thymid_phosp_2"/>
    <property type="match status" value="1"/>
</dbReference>
<dbReference type="InterPro" id="IPR028579">
    <property type="entry name" value="Thym_Pase_Put"/>
</dbReference>
<dbReference type="InterPro" id="IPR000312">
    <property type="entry name" value="Glycosyl_Trfase_fam3"/>
</dbReference>
<comment type="catalytic activity">
    <reaction evidence="3 4">
        <text>thymidine + phosphate = 2-deoxy-alpha-D-ribose 1-phosphate + thymine</text>
        <dbReference type="Rhea" id="RHEA:16037"/>
        <dbReference type="ChEBI" id="CHEBI:17748"/>
        <dbReference type="ChEBI" id="CHEBI:17821"/>
        <dbReference type="ChEBI" id="CHEBI:43474"/>
        <dbReference type="ChEBI" id="CHEBI:57259"/>
        <dbReference type="EC" id="2.4.2.4"/>
    </reaction>
</comment>
<dbReference type="Pfam" id="PF02885">
    <property type="entry name" value="Glycos_trans_3N"/>
    <property type="match status" value="1"/>
</dbReference>
<evidence type="ECO:0000259" key="5">
    <source>
        <dbReference type="SMART" id="SM00941"/>
    </source>
</evidence>
<dbReference type="Pfam" id="PF00591">
    <property type="entry name" value="Glycos_transf_3"/>
    <property type="match status" value="1"/>
</dbReference>
<dbReference type="Gene3D" id="1.20.970.50">
    <property type="match status" value="1"/>
</dbReference>
<name>T0GQ75_9SPHN</name>
<dbReference type="PATRIC" id="fig|1114964.3.peg.1760"/>
<comment type="similarity">
    <text evidence="4">Belongs to the thymidine/pyrimidine-nucleoside phosphorylase family. Type 2 subfamily.</text>
</comment>
<keyword evidence="7" id="KW-1185">Reference proteome</keyword>
<sequence length="543" mass="59021">MERRCPRNWATGVDGKTAAPAFGQLRIAPPLIAYSLARQRKRKAESHPMLTIRRLAIDTYPENTAFLLRESNGYSAEQFQALRKIRISGENAEILATLALVDEPAMLKPGEIGLGEQAFRRLGLPEGATVAIEQAMPPTSLEFVRRKIDGDTLQDDEISAIIRDIATHRYSPMEIGAFLVACASFMSTQETLAVTRAMADVGHRFDWKARLVVDKHCIGGIPGNRTSMIVVPIVAAHGLIMPKTSSRAITSPSGTADTMEVLANVDLCEENMRAIVAREKAVLAWGGRVNLSPADDVLISVERPLRIDTFDQMVASILSKKLAAGSTHLVLDIPVGPTAKVRTQDDAVRLRKLFEHIADKIGLVIDIVITDGSQPVGRGIGPVLEARDVMAVLRNDADAPQDLREHALFLAGRVLDFDPALRGGRGYARAMELLASGEALAAMDRLVDAQGRQTTKFALGEHVHEVHALHGGRVSTIDCHRIARIARLAGAPMDKGAGIDLLHKVGAEVRKGQTLYRIHAQSRTGLGFARDLAREDSGYEVTQ</sequence>
<feature type="domain" description="Pyrimidine nucleoside phosphorylase C-terminal" evidence="5">
    <location>
        <begin position="473"/>
        <end position="540"/>
    </location>
</feature>
<dbReference type="SUPFAM" id="SSF47648">
    <property type="entry name" value="Nucleoside phosphorylase/phosphoribosyltransferase N-terminal domain"/>
    <property type="match status" value="1"/>
</dbReference>
<dbReference type="Gene3D" id="3.40.1030.10">
    <property type="entry name" value="Nucleoside phosphorylase/phosphoribosyltransferase catalytic domain"/>
    <property type="match status" value="1"/>
</dbReference>
<dbReference type="GO" id="GO:0006213">
    <property type="term" value="P:pyrimidine nucleoside metabolic process"/>
    <property type="evidence" value="ECO:0007669"/>
    <property type="project" value="InterPro"/>
</dbReference>
<dbReference type="NCBIfam" id="TIGR02645">
    <property type="entry name" value="ARCH_P_rylase"/>
    <property type="match status" value="1"/>
</dbReference>
<dbReference type="PROSITE" id="PS00647">
    <property type="entry name" value="THYMID_PHOSPHORYLASE"/>
    <property type="match status" value="1"/>
</dbReference>
<evidence type="ECO:0000313" key="6">
    <source>
        <dbReference type="EMBL" id="EQB02143.1"/>
    </source>
</evidence>
<dbReference type="Proteomes" id="UP000015524">
    <property type="component" value="Unassembled WGS sequence"/>
</dbReference>
<organism evidence="6 7">
    <name type="scientific">Sphingobium baderi LL03</name>
    <dbReference type="NCBI Taxonomy" id="1114964"/>
    <lineage>
        <taxon>Bacteria</taxon>
        <taxon>Pseudomonadati</taxon>
        <taxon>Pseudomonadota</taxon>
        <taxon>Alphaproteobacteria</taxon>
        <taxon>Sphingomonadales</taxon>
        <taxon>Sphingomonadaceae</taxon>
        <taxon>Sphingobium</taxon>
    </lineage>
</organism>
<dbReference type="EC" id="2.4.2.4" evidence="4"/>
<dbReference type="InterPro" id="IPR035902">
    <property type="entry name" value="Nuc_phospho_transferase"/>
</dbReference>
<dbReference type="SMART" id="SM00941">
    <property type="entry name" value="PYNP_C"/>
    <property type="match status" value="1"/>
</dbReference>
<dbReference type="InterPro" id="IPR013102">
    <property type="entry name" value="PYNP_C"/>
</dbReference>
<dbReference type="SUPFAM" id="SSF52418">
    <property type="entry name" value="Nucleoside phosphorylase/phosphoribosyltransferase catalytic domain"/>
    <property type="match status" value="1"/>
</dbReference>
<dbReference type="eggNOG" id="COG0213">
    <property type="taxonomic scope" value="Bacteria"/>
</dbReference>
<accession>T0GQ75</accession>
<protein>
    <recommendedName>
        <fullName evidence="4">Putative thymidine phosphorylase</fullName>
        <ecNumber evidence="4">2.4.2.4</ecNumber>
    </recommendedName>
    <alternativeName>
        <fullName evidence="4">TdRPase</fullName>
    </alternativeName>
</protein>
<evidence type="ECO:0000256" key="4">
    <source>
        <dbReference type="HAMAP-Rule" id="MF_00703"/>
    </source>
</evidence>
<dbReference type="EMBL" id="ATIB01000050">
    <property type="protein sequence ID" value="EQB02143.1"/>
    <property type="molecule type" value="Genomic_DNA"/>
</dbReference>
<dbReference type="SUPFAM" id="SSF54680">
    <property type="entry name" value="Pyrimidine nucleoside phosphorylase C-terminal domain"/>
    <property type="match status" value="1"/>
</dbReference>
<reference evidence="6 7" key="1">
    <citation type="journal article" date="2013" name="Genome Announc.">
        <title>Draft Genome Sequence of a Hexachlorocyclohexane-Degrading Bacterium, Sphingobium baderi Strain LL03T.</title>
        <authorList>
            <person name="Kaur J."/>
            <person name="Verma H."/>
            <person name="Tripathi C."/>
            <person name="Khurana J.P."/>
            <person name="Lal R."/>
        </authorList>
    </citation>
    <scope>NUCLEOTIDE SEQUENCE [LARGE SCALE GENOMIC DNA]</scope>
    <source>
        <strain evidence="6 7">LL03</strain>
    </source>
</reference>
<dbReference type="AlphaFoldDB" id="T0GQ75"/>
<dbReference type="GO" id="GO:0009032">
    <property type="term" value="F:thymidine phosphorylase activity"/>
    <property type="evidence" value="ECO:0007669"/>
    <property type="project" value="UniProtKB-UniRule"/>
</dbReference>
<dbReference type="InterPro" id="IPR017872">
    <property type="entry name" value="Pyrmidine_PPase_CS"/>
</dbReference>
<evidence type="ECO:0000313" key="7">
    <source>
        <dbReference type="Proteomes" id="UP000015524"/>
    </source>
</evidence>
<dbReference type="GO" id="GO:0006206">
    <property type="term" value="P:pyrimidine nucleobase metabolic process"/>
    <property type="evidence" value="ECO:0007669"/>
    <property type="project" value="InterPro"/>
</dbReference>
<proteinExistence type="inferred from homology"/>
<dbReference type="InterPro" id="IPR036566">
    <property type="entry name" value="PYNP-like_C_sf"/>
</dbReference>
<dbReference type="InterPro" id="IPR017459">
    <property type="entry name" value="Glycosyl_Trfase_fam3_N_dom"/>
</dbReference>
<keyword evidence="1 4" id="KW-0328">Glycosyltransferase</keyword>
<dbReference type="GO" id="GO:0005829">
    <property type="term" value="C:cytosol"/>
    <property type="evidence" value="ECO:0007669"/>
    <property type="project" value="TreeGrafter"/>
</dbReference>